<evidence type="ECO:0000256" key="1">
    <source>
        <dbReference type="ARBA" id="ARBA00010333"/>
    </source>
</evidence>
<dbReference type="Proteomes" id="UP000257039">
    <property type="component" value="Unassembled WGS sequence"/>
</dbReference>
<evidence type="ECO:0000259" key="3">
    <source>
        <dbReference type="Pfam" id="PF00497"/>
    </source>
</evidence>
<name>A0A4P9VNU7_9GAMM</name>
<dbReference type="RefSeq" id="WP_094786928.1">
    <property type="nucleotide sequence ID" value="NZ_NDXW01000001.1"/>
</dbReference>
<reference evidence="4 5" key="1">
    <citation type="submission" date="2017-04" db="EMBL/GenBank/DDBJ databases">
        <title>Draft genome sequence of Zooshikella ganghwensis VG4 isolated from Red Sea sediments.</title>
        <authorList>
            <person name="Rehman Z."/>
            <person name="Alam I."/>
            <person name="Kamau A."/>
            <person name="Bajic V."/>
            <person name="Leiknes T."/>
        </authorList>
    </citation>
    <scope>NUCLEOTIDE SEQUENCE [LARGE SCALE GENOMIC DNA]</scope>
    <source>
        <strain evidence="4 5">VG4</strain>
    </source>
</reference>
<dbReference type="AlphaFoldDB" id="A0A4P9VNU7"/>
<dbReference type="InterPro" id="IPR001638">
    <property type="entry name" value="Solute-binding_3/MltF_N"/>
</dbReference>
<protein>
    <submittedName>
        <fullName evidence="4">Amino acid ABC transporter substrate-binding protein</fullName>
    </submittedName>
</protein>
<dbReference type="SUPFAM" id="SSF53850">
    <property type="entry name" value="Periplasmic binding protein-like II"/>
    <property type="match status" value="1"/>
</dbReference>
<dbReference type="PANTHER" id="PTHR35936">
    <property type="entry name" value="MEMBRANE-BOUND LYTIC MUREIN TRANSGLYCOSYLASE F"/>
    <property type="match status" value="1"/>
</dbReference>
<keyword evidence="5" id="KW-1185">Reference proteome</keyword>
<gene>
    <name evidence="4" type="ORF">B9G39_09475</name>
</gene>
<evidence type="ECO:0000313" key="4">
    <source>
        <dbReference type="EMBL" id="RDH43652.1"/>
    </source>
</evidence>
<dbReference type="Pfam" id="PF00497">
    <property type="entry name" value="SBP_bac_3"/>
    <property type="match status" value="1"/>
</dbReference>
<evidence type="ECO:0000313" key="5">
    <source>
        <dbReference type="Proteomes" id="UP000257039"/>
    </source>
</evidence>
<comment type="similarity">
    <text evidence="1">Belongs to the bacterial solute-binding protein 3 family.</text>
</comment>
<sequence length="260" mass="30410">MRLLLLLFYYIFVSISEASDKLVKIATLHDYEPFCFSKEFGVEIIPPGKDSKYLKGYSWEIVRQSYHKMGYTIELNILPWPRALEFVKEGKVNLLFPAGKNSARQKIFHYSKEYVNEAKFLIYTLKNKSINWKGVKSLKGMNIAVKKDYNYGELFNDADYFNKISVNNISQGFKMLFANRVDGFAGYEKNWDYIISKEGNASNFKKYPYFGATYEYVVGNINDSLVIRLINVFDQGKRHIDFSGVTLKTQKEWFQNVDYM</sequence>
<feature type="domain" description="Solute-binding protein family 3/N-terminal" evidence="3">
    <location>
        <begin position="24"/>
        <end position="196"/>
    </location>
</feature>
<accession>A0A4P9VNU7</accession>
<evidence type="ECO:0000256" key="2">
    <source>
        <dbReference type="ARBA" id="ARBA00022729"/>
    </source>
</evidence>
<dbReference type="EMBL" id="NDXW01000001">
    <property type="protein sequence ID" value="RDH43652.1"/>
    <property type="molecule type" value="Genomic_DNA"/>
</dbReference>
<dbReference type="PANTHER" id="PTHR35936:SF25">
    <property type="entry name" value="ABC TRANSPORTER SUBSTRATE-BINDING PROTEIN"/>
    <property type="match status" value="1"/>
</dbReference>
<keyword evidence="2" id="KW-0732">Signal</keyword>
<proteinExistence type="inferred from homology"/>
<organism evidence="4 5">
    <name type="scientific">Zooshikella ganghwensis</name>
    <dbReference type="NCBI Taxonomy" id="202772"/>
    <lineage>
        <taxon>Bacteria</taxon>
        <taxon>Pseudomonadati</taxon>
        <taxon>Pseudomonadota</taxon>
        <taxon>Gammaproteobacteria</taxon>
        <taxon>Oceanospirillales</taxon>
        <taxon>Zooshikellaceae</taxon>
        <taxon>Zooshikella</taxon>
    </lineage>
</organism>
<dbReference type="Gene3D" id="3.40.190.10">
    <property type="entry name" value="Periplasmic binding protein-like II"/>
    <property type="match status" value="2"/>
</dbReference>
<comment type="caution">
    <text evidence="4">The sequence shown here is derived from an EMBL/GenBank/DDBJ whole genome shotgun (WGS) entry which is preliminary data.</text>
</comment>